<name>A0A0F8W7L9_9ZZZZ</name>
<dbReference type="EMBL" id="LAZR01066834">
    <property type="protein sequence ID" value="KKK52802.1"/>
    <property type="molecule type" value="Genomic_DNA"/>
</dbReference>
<evidence type="ECO:0000313" key="2">
    <source>
        <dbReference type="EMBL" id="KKK52802.1"/>
    </source>
</evidence>
<comment type="caution">
    <text evidence="2">The sequence shown here is derived from an EMBL/GenBank/DDBJ whole genome shotgun (WGS) entry which is preliminary data.</text>
</comment>
<proteinExistence type="predicted"/>
<gene>
    <name evidence="2" type="ORF">LCGC14_3101240</name>
</gene>
<evidence type="ECO:0000256" key="1">
    <source>
        <dbReference type="SAM" id="MobiDB-lite"/>
    </source>
</evidence>
<feature type="compositionally biased region" description="Polar residues" evidence="1">
    <location>
        <begin position="165"/>
        <end position="175"/>
    </location>
</feature>
<dbReference type="AlphaFoldDB" id="A0A0F8W7L9"/>
<sequence>VTLAVSSTCSRKYCLRPSVVSACISSGFPTALIVIEGLASNLFLVFSPSVCGNKPTMASADFCYPIPTSYNAGSQRQDDRPPKVIRVTFPFIPAASTSAVSVQVSGFEDKGLLTHCDRLLCDFCSSGQCFAFSFLQIPPRDGHPCRSANRSPCRVDSGLSPPSHPTATTRIGTAP</sequence>
<feature type="non-terminal residue" evidence="2">
    <location>
        <position position="1"/>
    </location>
</feature>
<feature type="region of interest" description="Disordered" evidence="1">
    <location>
        <begin position="146"/>
        <end position="175"/>
    </location>
</feature>
<protein>
    <submittedName>
        <fullName evidence="2">Uncharacterized protein</fullName>
    </submittedName>
</protein>
<organism evidence="2">
    <name type="scientific">marine sediment metagenome</name>
    <dbReference type="NCBI Taxonomy" id="412755"/>
    <lineage>
        <taxon>unclassified sequences</taxon>
        <taxon>metagenomes</taxon>
        <taxon>ecological metagenomes</taxon>
    </lineage>
</organism>
<accession>A0A0F8W7L9</accession>
<reference evidence="2" key="1">
    <citation type="journal article" date="2015" name="Nature">
        <title>Complex archaea that bridge the gap between prokaryotes and eukaryotes.</title>
        <authorList>
            <person name="Spang A."/>
            <person name="Saw J.H."/>
            <person name="Jorgensen S.L."/>
            <person name="Zaremba-Niedzwiedzka K."/>
            <person name="Martijn J."/>
            <person name="Lind A.E."/>
            <person name="van Eijk R."/>
            <person name="Schleper C."/>
            <person name="Guy L."/>
            <person name="Ettema T.J."/>
        </authorList>
    </citation>
    <scope>NUCLEOTIDE SEQUENCE</scope>
</reference>